<keyword evidence="6 7" id="KW-0472">Membrane</keyword>
<reference evidence="9 10" key="1">
    <citation type="submission" date="2024-07" db="EMBL/GenBank/DDBJ databases">
        <authorList>
            <person name="Wang L."/>
        </authorList>
    </citation>
    <scope>NUCLEOTIDE SEQUENCE [LARGE SCALE GENOMIC DNA]</scope>
    <source>
        <strain evidence="9 10">WL359</strain>
    </source>
</reference>
<accession>A0ABV3NY18</accession>
<keyword evidence="4 7" id="KW-0812">Transmembrane</keyword>
<comment type="caution">
    <text evidence="9">The sequence shown here is derived from an EMBL/GenBank/DDBJ whole genome shotgun (WGS) entry which is preliminary data.</text>
</comment>
<feature type="transmembrane region" description="Helical" evidence="7">
    <location>
        <begin position="170"/>
        <end position="188"/>
    </location>
</feature>
<keyword evidence="5 7" id="KW-1133">Transmembrane helix</keyword>
<evidence type="ECO:0000256" key="5">
    <source>
        <dbReference type="ARBA" id="ARBA00022989"/>
    </source>
</evidence>
<dbReference type="EMBL" id="JBFMVT010000002">
    <property type="protein sequence ID" value="MEW7314398.1"/>
    <property type="molecule type" value="Genomic_DNA"/>
</dbReference>
<feature type="domain" description="Acyltransferase 3" evidence="8">
    <location>
        <begin position="8"/>
        <end position="310"/>
    </location>
</feature>
<evidence type="ECO:0000256" key="3">
    <source>
        <dbReference type="ARBA" id="ARBA00022475"/>
    </source>
</evidence>
<dbReference type="InterPro" id="IPR002656">
    <property type="entry name" value="Acyl_transf_3_dom"/>
</dbReference>
<evidence type="ECO:0000256" key="4">
    <source>
        <dbReference type="ARBA" id="ARBA00022692"/>
    </source>
</evidence>
<keyword evidence="3" id="KW-1003">Cell membrane</keyword>
<keyword evidence="9" id="KW-0808">Transferase</keyword>
<keyword evidence="9" id="KW-0012">Acyltransferase</keyword>
<dbReference type="RefSeq" id="WP_367596434.1">
    <property type="nucleotide sequence ID" value="NZ_JBFMVT010000002.1"/>
</dbReference>
<evidence type="ECO:0000256" key="2">
    <source>
        <dbReference type="ARBA" id="ARBA00007400"/>
    </source>
</evidence>
<dbReference type="GO" id="GO:0016746">
    <property type="term" value="F:acyltransferase activity"/>
    <property type="evidence" value="ECO:0007669"/>
    <property type="project" value="UniProtKB-KW"/>
</dbReference>
<dbReference type="PANTHER" id="PTHR40074">
    <property type="entry name" value="O-ACETYLTRANSFERASE WECH"/>
    <property type="match status" value="1"/>
</dbReference>
<comment type="subcellular location">
    <subcellularLocation>
        <location evidence="1">Cell membrane</location>
        <topology evidence="1">Multi-pass membrane protein</topology>
    </subcellularLocation>
</comment>
<feature type="transmembrane region" description="Helical" evidence="7">
    <location>
        <begin position="32"/>
        <end position="59"/>
    </location>
</feature>
<dbReference type="Proteomes" id="UP001555342">
    <property type="component" value="Unassembled WGS sequence"/>
</dbReference>
<feature type="transmembrane region" description="Helical" evidence="7">
    <location>
        <begin position="263"/>
        <end position="284"/>
    </location>
</feature>
<sequence length="324" mass="36544">MDEKAVNIRALAAIMVVILHINSQYFHDISSYWPVFAVIGAAMRPCVPLFLMLSGYLLVGKPVGVITFMKKRVSRLIPPILFWGGFYVVFISIVGDAPISIISFIRILIEPPMFHLWYLYLIVGVYLTVPILSGWYVSSSLSDKIFYVSLWLTCLILGGSYIGVDVINRYYLGQFSTYVFYLLAGALIRDINTRFEFNKNICLIFFAVFTGAISALTIVNSAKTGIPSEEYYEYTSPLVAMQSLSIFYYLLSFDKSSSVTSVISSRSLGIYCVHVSVILCIFPWVKLYISMPFASYVFSFTFTVIASLSICSVIGRIKYIRRVV</sequence>
<evidence type="ECO:0000313" key="9">
    <source>
        <dbReference type="EMBL" id="MEW7314398.1"/>
    </source>
</evidence>
<evidence type="ECO:0000259" key="8">
    <source>
        <dbReference type="Pfam" id="PF01757"/>
    </source>
</evidence>
<feature type="transmembrane region" description="Helical" evidence="7">
    <location>
        <begin position="80"/>
        <end position="105"/>
    </location>
</feature>
<gene>
    <name evidence="9" type="ORF">AB1E22_17140</name>
</gene>
<protein>
    <submittedName>
        <fullName evidence="9">Acyltransferase family protein</fullName>
    </submittedName>
</protein>
<feature type="transmembrane region" description="Helical" evidence="7">
    <location>
        <begin position="7"/>
        <end position="26"/>
    </location>
</feature>
<keyword evidence="10" id="KW-1185">Reference proteome</keyword>
<feature type="transmembrane region" description="Helical" evidence="7">
    <location>
        <begin position="200"/>
        <end position="219"/>
    </location>
</feature>
<name>A0ABV3NY18_9ENTR</name>
<evidence type="ECO:0000313" key="10">
    <source>
        <dbReference type="Proteomes" id="UP001555342"/>
    </source>
</evidence>
<evidence type="ECO:0000256" key="1">
    <source>
        <dbReference type="ARBA" id="ARBA00004651"/>
    </source>
</evidence>
<dbReference type="Pfam" id="PF01757">
    <property type="entry name" value="Acyl_transf_3"/>
    <property type="match status" value="1"/>
</dbReference>
<dbReference type="PANTHER" id="PTHR40074:SF2">
    <property type="entry name" value="O-ACETYLTRANSFERASE WECH"/>
    <property type="match status" value="1"/>
</dbReference>
<organism evidence="9 10">
    <name type="scientific">Buttiauxella gaviniae</name>
    <dbReference type="NCBI Taxonomy" id="82990"/>
    <lineage>
        <taxon>Bacteria</taxon>
        <taxon>Pseudomonadati</taxon>
        <taxon>Pseudomonadota</taxon>
        <taxon>Gammaproteobacteria</taxon>
        <taxon>Enterobacterales</taxon>
        <taxon>Enterobacteriaceae</taxon>
        <taxon>Buttiauxella</taxon>
    </lineage>
</organism>
<feature type="transmembrane region" description="Helical" evidence="7">
    <location>
        <begin position="231"/>
        <end position="251"/>
    </location>
</feature>
<comment type="similarity">
    <text evidence="2">Belongs to the acyltransferase 3 family.</text>
</comment>
<feature type="transmembrane region" description="Helical" evidence="7">
    <location>
        <begin position="296"/>
        <end position="315"/>
    </location>
</feature>
<feature type="transmembrane region" description="Helical" evidence="7">
    <location>
        <begin position="145"/>
        <end position="164"/>
    </location>
</feature>
<feature type="transmembrane region" description="Helical" evidence="7">
    <location>
        <begin position="117"/>
        <end position="138"/>
    </location>
</feature>
<evidence type="ECO:0000256" key="7">
    <source>
        <dbReference type="SAM" id="Phobius"/>
    </source>
</evidence>
<proteinExistence type="inferred from homology"/>
<evidence type="ECO:0000256" key="6">
    <source>
        <dbReference type="ARBA" id="ARBA00023136"/>
    </source>
</evidence>